<evidence type="ECO:0000256" key="4">
    <source>
        <dbReference type="ARBA" id="ARBA00023012"/>
    </source>
</evidence>
<gene>
    <name evidence="7" type="ORF">M0R45_008852</name>
</gene>
<evidence type="ECO:0000256" key="1">
    <source>
        <dbReference type="ARBA" id="ARBA00022490"/>
    </source>
</evidence>
<dbReference type="Gene3D" id="1.20.120.160">
    <property type="entry name" value="HPT domain"/>
    <property type="match status" value="1"/>
</dbReference>
<dbReference type="PANTHER" id="PTHR28242:SF7">
    <property type="entry name" value="HISTIDINE-CONTAINING PHOSPHOTRANSFER PROTEIN"/>
    <property type="match status" value="1"/>
</dbReference>
<protein>
    <recommendedName>
        <fullName evidence="6">Histidine-containing phosphotransfer protein</fullName>
    </recommendedName>
</protein>
<evidence type="ECO:0000256" key="5">
    <source>
        <dbReference type="ARBA" id="ARBA00023242"/>
    </source>
</evidence>
<evidence type="ECO:0000313" key="7">
    <source>
        <dbReference type="EMBL" id="KAK9943237.1"/>
    </source>
</evidence>
<comment type="caution">
    <text evidence="7">The sequence shown here is derived from an EMBL/GenBank/DDBJ whole genome shotgun (WGS) entry which is preliminary data.</text>
</comment>
<dbReference type="PANTHER" id="PTHR28242">
    <property type="entry name" value="PHOSPHORELAY INTERMEDIATE PROTEIN YPD1"/>
    <property type="match status" value="1"/>
</dbReference>
<keyword evidence="5" id="KW-0539">Nucleus</keyword>
<keyword evidence="2 6" id="KW-0932">Cytokinin signaling pathway</keyword>
<evidence type="ECO:0000256" key="3">
    <source>
        <dbReference type="ARBA" id="ARBA00022990"/>
    </source>
</evidence>
<dbReference type="GO" id="GO:0009927">
    <property type="term" value="F:histidine phosphotransfer kinase activity"/>
    <property type="evidence" value="ECO:0007669"/>
    <property type="project" value="UniProtKB-UniRule"/>
</dbReference>
<dbReference type="GO" id="GO:0005829">
    <property type="term" value="C:cytosol"/>
    <property type="evidence" value="ECO:0007669"/>
    <property type="project" value="UniProtKB-SubCell"/>
</dbReference>
<keyword evidence="8" id="KW-1185">Reference proteome</keyword>
<evidence type="ECO:0000256" key="6">
    <source>
        <dbReference type="RuleBase" id="RU369004"/>
    </source>
</evidence>
<dbReference type="InterPro" id="IPR045871">
    <property type="entry name" value="AHP1-5/YPD1"/>
</dbReference>
<proteinExistence type="predicted"/>
<dbReference type="GO" id="GO:0009736">
    <property type="term" value="P:cytokinin-activated signaling pathway"/>
    <property type="evidence" value="ECO:0007669"/>
    <property type="project" value="UniProtKB-KW"/>
</dbReference>
<dbReference type="FunFam" id="1.20.120.160:FF:000001">
    <property type="entry name" value="Histidine-containing phosphotransfer protein 1"/>
    <property type="match status" value="1"/>
</dbReference>
<evidence type="ECO:0000313" key="8">
    <source>
        <dbReference type="Proteomes" id="UP001457282"/>
    </source>
</evidence>
<dbReference type="AlphaFoldDB" id="A0AAW1Y2Y0"/>
<comment type="subcellular location">
    <subcellularLocation>
        <location evidence="6">Cytoplasm</location>
        <location evidence="6">Cytosol</location>
    </subcellularLocation>
    <subcellularLocation>
        <location evidence="6">Nucleus</location>
    </subcellularLocation>
</comment>
<reference evidence="7 8" key="1">
    <citation type="journal article" date="2023" name="G3 (Bethesda)">
        <title>A chromosome-length genome assembly and annotation of blackberry (Rubus argutus, cv. 'Hillquist').</title>
        <authorList>
            <person name="Bruna T."/>
            <person name="Aryal R."/>
            <person name="Dudchenko O."/>
            <person name="Sargent D.J."/>
            <person name="Mead D."/>
            <person name="Buti M."/>
            <person name="Cavallini A."/>
            <person name="Hytonen T."/>
            <person name="Andres J."/>
            <person name="Pham M."/>
            <person name="Weisz D."/>
            <person name="Mascagni F."/>
            <person name="Usai G."/>
            <person name="Natali L."/>
            <person name="Bassil N."/>
            <person name="Fernandez G.E."/>
            <person name="Lomsadze A."/>
            <person name="Armour M."/>
            <person name="Olukolu B."/>
            <person name="Poorten T."/>
            <person name="Britton C."/>
            <person name="Davik J."/>
            <person name="Ashrafi H."/>
            <person name="Aiden E.L."/>
            <person name="Borodovsky M."/>
            <person name="Worthington M."/>
        </authorList>
    </citation>
    <scope>NUCLEOTIDE SEQUENCE [LARGE SCALE GENOMIC DNA]</scope>
    <source>
        <strain evidence="7">PI 553951</strain>
    </source>
</reference>
<comment type="function">
    <text evidence="6">Functions as a two-component phosphorelay mediators between cytokinin sensor histidine kinases and response regulators (B-type ARRs). Plays an important role in propagating cytokinin signal transduction.</text>
</comment>
<sequence>MALSIVKELLREYVQSLFNEGIVNDQFSQIQTLKSKEQPDCVVRLINMYFIDVETILSKLRSYSELPDVDYSRLAVLAREIQEKSSRIGAEHVRRACNNLIQACDRMHKQNFILALDWIKNEFCHTRNKLESFVQTERKIIRLESKSD</sequence>
<dbReference type="Proteomes" id="UP001457282">
    <property type="component" value="Unassembled WGS sequence"/>
</dbReference>
<name>A0AAW1Y2Y0_RUBAR</name>
<organism evidence="7 8">
    <name type="scientific">Rubus argutus</name>
    <name type="common">Southern blackberry</name>
    <dbReference type="NCBI Taxonomy" id="59490"/>
    <lineage>
        <taxon>Eukaryota</taxon>
        <taxon>Viridiplantae</taxon>
        <taxon>Streptophyta</taxon>
        <taxon>Embryophyta</taxon>
        <taxon>Tracheophyta</taxon>
        <taxon>Spermatophyta</taxon>
        <taxon>Magnoliopsida</taxon>
        <taxon>eudicotyledons</taxon>
        <taxon>Gunneridae</taxon>
        <taxon>Pentapetalae</taxon>
        <taxon>rosids</taxon>
        <taxon>fabids</taxon>
        <taxon>Rosales</taxon>
        <taxon>Rosaceae</taxon>
        <taxon>Rosoideae</taxon>
        <taxon>Rosoideae incertae sedis</taxon>
        <taxon>Rubus</taxon>
    </lineage>
</organism>
<dbReference type="GO" id="GO:0005634">
    <property type="term" value="C:nucleus"/>
    <property type="evidence" value="ECO:0007669"/>
    <property type="project" value="UniProtKB-SubCell"/>
</dbReference>
<dbReference type="GO" id="GO:0000160">
    <property type="term" value="P:phosphorelay signal transduction system"/>
    <property type="evidence" value="ECO:0007669"/>
    <property type="project" value="UniProtKB-UniRule"/>
</dbReference>
<dbReference type="EMBL" id="JBEDUW010000002">
    <property type="protein sequence ID" value="KAK9943237.1"/>
    <property type="molecule type" value="Genomic_DNA"/>
</dbReference>
<dbReference type="InterPro" id="IPR036641">
    <property type="entry name" value="HPT_dom_sf"/>
</dbReference>
<keyword evidence="1" id="KW-0963">Cytoplasm</keyword>
<accession>A0AAW1Y2Y0</accession>
<keyword evidence="4 6" id="KW-0902">Two-component regulatory system</keyword>
<dbReference type="SUPFAM" id="SSF47226">
    <property type="entry name" value="Histidine-containing phosphotransfer domain, HPT domain"/>
    <property type="match status" value="1"/>
</dbReference>
<comment type="domain">
    <text evidence="6">Histidine-containing phosphotransfer domain (HPt) contains an active histidine that mediates the phosphotransfer.</text>
</comment>
<evidence type="ECO:0000256" key="2">
    <source>
        <dbReference type="ARBA" id="ARBA00022864"/>
    </source>
</evidence>
<dbReference type="GO" id="GO:0043424">
    <property type="term" value="F:protein histidine kinase binding"/>
    <property type="evidence" value="ECO:0007669"/>
    <property type="project" value="UniProtKB-UniRule"/>
</dbReference>
<keyword evidence="3" id="KW-0007">Acetylation</keyword>